<evidence type="ECO:0000256" key="1">
    <source>
        <dbReference type="SAM" id="MobiDB-lite"/>
    </source>
</evidence>
<comment type="caution">
    <text evidence="2">The sequence shown here is derived from an EMBL/GenBank/DDBJ whole genome shotgun (WGS) entry which is preliminary data.</text>
</comment>
<protein>
    <submittedName>
        <fullName evidence="2">Uncharacterized protein</fullName>
    </submittedName>
</protein>
<dbReference type="Proteomes" id="UP000291189">
    <property type="component" value="Unassembled WGS sequence"/>
</dbReference>
<organism evidence="2 3">
    <name type="scientific">Nocardioides iriomotensis</name>
    <dbReference type="NCBI Taxonomy" id="715784"/>
    <lineage>
        <taxon>Bacteria</taxon>
        <taxon>Bacillati</taxon>
        <taxon>Actinomycetota</taxon>
        <taxon>Actinomycetes</taxon>
        <taxon>Propionibacteriales</taxon>
        <taxon>Nocardioidaceae</taxon>
        <taxon>Nocardioides</taxon>
    </lineage>
</organism>
<proteinExistence type="predicted"/>
<accession>A0A4V1Z187</accession>
<sequence>MRLDVRPSGRHLLVLLVALVVVTGGAGVAVANAPARLSASGPTDVDGTSATAVFDIADRKIRQVRYDDHGVLAYRFVLHNDGSLPVTVEGLTPPVPAPKLFRYLSVEEAVDGSRTFTVPPGGSTTVLLRLRMESCEHLSARAGSFATEAALRTTRAGGLVDEVVTVRLPEEVHTGSPREAFCPQSTASSRPPG</sequence>
<dbReference type="RefSeq" id="WP_129989043.1">
    <property type="nucleotide sequence ID" value="NZ_SDPU01000034.1"/>
</dbReference>
<evidence type="ECO:0000313" key="3">
    <source>
        <dbReference type="Proteomes" id="UP000291189"/>
    </source>
</evidence>
<gene>
    <name evidence="2" type="ORF">ETU37_19660</name>
</gene>
<keyword evidence="3" id="KW-1185">Reference proteome</keyword>
<feature type="region of interest" description="Disordered" evidence="1">
    <location>
        <begin position="172"/>
        <end position="193"/>
    </location>
</feature>
<dbReference type="OrthoDB" id="3783485at2"/>
<reference evidence="2 3" key="1">
    <citation type="submission" date="2019-01" db="EMBL/GenBank/DDBJ databases">
        <title>Nocardioides guangzhouensis sp. nov., an actinobacterium isolated from soil.</title>
        <authorList>
            <person name="Fu Y."/>
            <person name="Cai Y."/>
            <person name="Lin Z."/>
            <person name="Chen P."/>
        </authorList>
    </citation>
    <scope>NUCLEOTIDE SEQUENCE [LARGE SCALE GENOMIC DNA]</scope>
    <source>
        <strain evidence="2 3">NBRC 105384</strain>
    </source>
</reference>
<feature type="compositionally biased region" description="Polar residues" evidence="1">
    <location>
        <begin position="183"/>
        <end position="193"/>
    </location>
</feature>
<dbReference type="EMBL" id="SDPU01000034">
    <property type="protein sequence ID" value="RYU10046.1"/>
    <property type="molecule type" value="Genomic_DNA"/>
</dbReference>
<evidence type="ECO:0000313" key="2">
    <source>
        <dbReference type="EMBL" id="RYU10046.1"/>
    </source>
</evidence>
<name>A0A4V1Z187_9ACTN</name>
<dbReference type="AlphaFoldDB" id="A0A4V1Z187"/>